<dbReference type="HOGENOM" id="CLU_3008211_0_0_4"/>
<reference evidence="1 2" key="1">
    <citation type="journal article" date="2015" name="Genome Announc.">
        <title>Genome Sequence of Mushroom Soft-Rot Pathogen Janthinobacterium agaricidamnosum.</title>
        <authorList>
            <person name="Graupner K."/>
            <person name="Lackner G."/>
            <person name="Hertweck C."/>
        </authorList>
    </citation>
    <scope>NUCLEOTIDE SEQUENCE [LARGE SCALE GENOMIC DNA]</scope>
    <source>
        <strain evidence="2">NBRC 102515 / DSM 9628</strain>
    </source>
</reference>
<accession>W0V886</accession>
<evidence type="ECO:0000313" key="2">
    <source>
        <dbReference type="Proteomes" id="UP000027604"/>
    </source>
</evidence>
<dbReference type="EMBL" id="HG322949">
    <property type="protein sequence ID" value="CDG85029.1"/>
    <property type="molecule type" value="Genomic_DNA"/>
</dbReference>
<proteinExistence type="predicted"/>
<name>W0V886_9BURK</name>
<dbReference type="KEGG" id="jag:GJA_4422"/>
<organism evidence="1 2">
    <name type="scientific">Janthinobacterium agaricidamnosum NBRC 102515 = DSM 9628</name>
    <dbReference type="NCBI Taxonomy" id="1349767"/>
    <lineage>
        <taxon>Bacteria</taxon>
        <taxon>Pseudomonadati</taxon>
        <taxon>Pseudomonadota</taxon>
        <taxon>Betaproteobacteria</taxon>
        <taxon>Burkholderiales</taxon>
        <taxon>Oxalobacteraceae</taxon>
        <taxon>Janthinobacterium</taxon>
    </lineage>
</organism>
<dbReference type="Proteomes" id="UP000027604">
    <property type="component" value="Chromosome I"/>
</dbReference>
<gene>
    <name evidence="1" type="ORF">GJA_4422</name>
</gene>
<dbReference type="AlphaFoldDB" id="W0V886"/>
<keyword evidence="2" id="KW-1185">Reference proteome</keyword>
<evidence type="ECO:0000313" key="1">
    <source>
        <dbReference type="EMBL" id="CDG85029.1"/>
    </source>
</evidence>
<protein>
    <submittedName>
        <fullName evidence="1">Uncharacterized protein</fullName>
    </submittedName>
</protein>
<dbReference type="STRING" id="1349767.GJA_4422"/>
<sequence>MLPLRQCDDSAAAKKTTAENNSFGTKSVVTEIQDKTSGLHRLGRMCWRHAAARGRI</sequence>